<name>A0A453SMB5_AEGTS</name>
<sequence length="93" mass="9998">MLTRPKDFVQSFPKTNGTAHATHGSDRTAACDVLLQRILTPAYGQVACVEPAATGRIPSPNKSATTARRRKIWSFASPSRRLVGAQQGCWSSG</sequence>
<proteinExistence type="predicted"/>
<reference evidence="3" key="2">
    <citation type="journal article" date="2017" name="Nat. Plants">
        <title>The Aegilops tauschii genome reveals multiple impacts of transposons.</title>
        <authorList>
            <person name="Zhao G."/>
            <person name="Zou C."/>
            <person name="Li K."/>
            <person name="Wang K."/>
            <person name="Li T."/>
            <person name="Gao L."/>
            <person name="Zhang X."/>
            <person name="Wang H."/>
            <person name="Yang Z."/>
            <person name="Liu X."/>
            <person name="Jiang W."/>
            <person name="Mao L."/>
            <person name="Kong X."/>
            <person name="Jiao Y."/>
            <person name="Jia J."/>
        </authorList>
    </citation>
    <scope>NUCLEOTIDE SEQUENCE [LARGE SCALE GENOMIC DNA]</scope>
    <source>
        <strain evidence="3">cv. AL8/78</strain>
    </source>
</reference>
<organism evidence="2 3">
    <name type="scientific">Aegilops tauschii subsp. strangulata</name>
    <name type="common">Goatgrass</name>
    <dbReference type="NCBI Taxonomy" id="200361"/>
    <lineage>
        <taxon>Eukaryota</taxon>
        <taxon>Viridiplantae</taxon>
        <taxon>Streptophyta</taxon>
        <taxon>Embryophyta</taxon>
        <taxon>Tracheophyta</taxon>
        <taxon>Spermatophyta</taxon>
        <taxon>Magnoliopsida</taxon>
        <taxon>Liliopsida</taxon>
        <taxon>Poales</taxon>
        <taxon>Poaceae</taxon>
        <taxon>BOP clade</taxon>
        <taxon>Pooideae</taxon>
        <taxon>Triticodae</taxon>
        <taxon>Triticeae</taxon>
        <taxon>Triticinae</taxon>
        <taxon>Aegilops</taxon>
    </lineage>
</organism>
<dbReference type="AlphaFoldDB" id="A0A453SMB5"/>
<feature type="region of interest" description="Disordered" evidence="1">
    <location>
        <begin position="1"/>
        <end position="23"/>
    </location>
</feature>
<reference evidence="2" key="4">
    <citation type="submission" date="2019-03" db="UniProtKB">
        <authorList>
            <consortium name="EnsemblPlants"/>
        </authorList>
    </citation>
    <scope>IDENTIFICATION</scope>
</reference>
<dbReference type="EnsemblPlants" id="AET7Gv20995800.1">
    <property type="protein sequence ID" value="AET7Gv20995800.1"/>
    <property type="gene ID" value="AET7Gv20995800"/>
</dbReference>
<keyword evidence="3" id="KW-1185">Reference proteome</keyword>
<dbReference type="Proteomes" id="UP000015105">
    <property type="component" value="Chromosome 7D"/>
</dbReference>
<reference evidence="2" key="3">
    <citation type="journal article" date="2017" name="Nature">
        <title>Genome sequence of the progenitor of the wheat D genome Aegilops tauschii.</title>
        <authorList>
            <person name="Luo M.C."/>
            <person name="Gu Y.Q."/>
            <person name="Puiu D."/>
            <person name="Wang H."/>
            <person name="Twardziok S.O."/>
            <person name="Deal K.R."/>
            <person name="Huo N."/>
            <person name="Zhu T."/>
            <person name="Wang L."/>
            <person name="Wang Y."/>
            <person name="McGuire P.E."/>
            <person name="Liu S."/>
            <person name="Long H."/>
            <person name="Ramasamy R.K."/>
            <person name="Rodriguez J.C."/>
            <person name="Van S.L."/>
            <person name="Yuan L."/>
            <person name="Wang Z."/>
            <person name="Xia Z."/>
            <person name="Xiao L."/>
            <person name="Anderson O.D."/>
            <person name="Ouyang S."/>
            <person name="Liang Y."/>
            <person name="Zimin A.V."/>
            <person name="Pertea G."/>
            <person name="Qi P."/>
            <person name="Bennetzen J.L."/>
            <person name="Dai X."/>
            <person name="Dawson M.W."/>
            <person name="Muller H.G."/>
            <person name="Kugler K."/>
            <person name="Rivarola-Duarte L."/>
            <person name="Spannagl M."/>
            <person name="Mayer K.F.X."/>
            <person name="Lu F.H."/>
            <person name="Bevan M.W."/>
            <person name="Leroy P."/>
            <person name="Li P."/>
            <person name="You F.M."/>
            <person name="Sun Q."/>
            <person name="Liu Z."/>
            <person name="Lyons E."/>
            <person name="Wicker T."/>
            <person name="Salzberg S.L."/>
            <person name="Devos K.M."/>
            <person name="Dvorak J."/>
        </authorList>
    </citation>
    <scope>NUCLEOTIDE SEQUENCE [LARGE SCALE GENOMIC DNA]</scope>
    <source>
        <strain evidence="2">cv. AL8/78</strain>
    </source>
</reference>
<dbReference type="Gramene" id="AET7Gv20995800.1">
    <property type="protein sequence ID" value="AET7Gv20995800.1"/>
    <property type="gene ID" value="AET7Gv20995800"/>
</dbReference>
<evidence type="ECO:0000256" key="1">
    <source>
        <dbReference type="SAM" id="MobiDB-lite"/>
    </source>
</evidence>
<evidence type="ECO:0000313" key="3">
    <source>
        <dbReference type="Proteomes" id="UP000015105"/>
    </source>
</evidence>
<accession>A0A453SMB5</accession>
<reference evidence="3" key="1">
    <citation type="journal article" date="2014" name="Science">
        <title>Ancient hybridizations among the ancestral genomes of bread wheat.</title>
        <authorList>
            <consortium name="International Wheat Genome Sequencing Consortium,"/>
            <person name="Marcussen T."/>
            <person name="Sandve S.R."/>
            <person name="Heier L."/>
            <person name="Spannagl M."/>
            <person name="Pfeifer M."/>
            <person name="Jakobsen K.S."/>
            <person name="Wulff B.B."/>
            <person name="Steuernagel B."/>
            <person name="Mayer K.F."/>
            <person name="Olsen O.A."/>
        </authorList>
    </citation>
    <scope>NUCLEOTIDE SEQUENCE [LARGE SCALE GENOMIC DNA]</scope>
    <source>
        <strain evidence="3">cv. AL8/78</strain>
    </source>
</reference>
<protein>
    <submittedName>
        <fullName evidence="2">Uncharacterized protein</fullName>
    </submittedName>
</protein>
<evidence type="ECO:0000313" key="2">
    <source>
        <dbReference type="EnsemblPlants" id="AET7Gv20995800.1"/>
    </source>
</evidence>
<reference evidence="2" key="5">
    <citation type="journal article" date="2021" name="G3 (Bethesda)">
        <title>Aegilops tauschii genome assembly Aet v5.0 features greater sequence contiguity and improved annotation.</title>
        <authorList>
            <person name="Wang L."/>
            <person name="Zhu T."/>
            <person name="Rodriguez J.C."/>
            <person name="Deal K.R."/>
            <person name="Dubcovsky J."/>
            <person name="McGuire P.E."/>
            <person name="Lux T."/>
            <person name="Spannagl M."/>
            <person name="Mayer K.F.X."/>
            <person name="Baldrich P."/>
            <person name="Meyers B.C."/>
            <person name="Huo N."/>
            <person name="Gu Y.Q."/>
            <person name="Zhou H."/>
            <person name="Devos K.M."/>
            <person name="Bennetzen J.L."/>
            <person name="Unver T."/>
            <person name="Budak H."/>
            <person name="Gulick P.J."/>
            <person name="Galiba G."/>
            <person name="Kalapos B."/>
            <person name="Nelson D.R."/>
            <person name="Li P."/>
            <person name="You F.M."/>
            <person name="Luo M.C."/>
            <person name="Dvorak J."/>
        </authorList>
    </citation>
    <scope>NUCLEOTIDE SEQUENCE [LARGE SCALE GENOMIC DNA]</scope>
    <source>
        <strain evidence="2">cv. AL8/78</strain>
    </source>
</reference>